<evidence type="ECO:0000256" key="1">
    <source>
        <dbReference type="SAM" id="MobiDB-lite"/>
    </source>
</evidence>
<feature type="region of interest" description="Disordered" evidence="1">
    <location>
        <begin position="36"/>
        <end position="60"/>
    </location>
</feature>
<dbReference type="Gramene" id="Zm00001eb075770_T001">
    <property type="protein sequence ID" value="Zm00001eb075770_P001"/>
    <property type="gene ID" value="Zm00001eb075770"/>
</dbReference>
<reference evidence="2" key="3">
    <citation type="submission" date="2021-05" db="UniProtKB">
        <authorList>
            <consortium name="EnsemblPlants"/>
        </authorList>
    </citation>
    <scope>IDENTIFICATION</scope>
    <source>
        <strain evidence="2">cv. B73</strain>
    </source>
</reference>
<dbReference type="InParanoid" id="A0A804MCS0"/>
<sequence length="97" mass="10291">MTRRPAVVDPKCSSRLLLPIPCVCVPIGASGRLKSIRGSDRRMPRAATSCSLGDGESSEQDGGLQFKEAVRLAALSHRYTVASFGCSLSIRTPSLAD</sequence>
<dbReference type="AlphaFoldDB" id="A0A804MCS0"/>
<proteinExistence type="predicted"/>
<reference evidence="3" key="1">
    <citation type="submission" date="2015-12" db="EMBL/GenBank/DDBJ databases">
        <title>Update maize B73 reference genome by single molecule sequencing technologies.</title>
        <authorList>
            <consortium name="Maize Genome Sequencing Project"/>
            <person name="Ware D."/>
        </authorList>
    </citation>
    <scope>NUCLEOTIDE SEQUENCE [LARGE SCALE GENOMIC DNA]</scope>
    <source>
        <strain evidence="3">cv. B73</strain>
    </source>
</reference>
<evidence type="ECO:0000313" key="2">
    <source>
        <dbReference type="EnsemblPlants" id="Zm00001eb075770_P001"/>
    </source>
</evidence>
<name>A0A804MCS0_MAIZE</name>
<reference evidence="2" key="2">
    <citation type="submission" date="2019-07" db="EMBL/GenBank/DDBJ databases">
        <authorList>
            <person name="Seetharam A."/>
            <person name="Woodhouse M."/>
            <person name="Cannon E."/>
        </authorList>
    </citation>
    <scope>NUCLEOTIDE SEQUENCE [LARGE SCALE GENOMIC DNA]</scope>
    <source>
        <strain evidence="2">cv. B73</strain>
    </source>
</reference>
<evidence type="ECO:0000313" key="3">
    <source>
        <dbReference type="Proteomes" id="UP000007305"/>
    </source>
</evidence>
<accession>A0A804MCS0</accession>
<dbReference type="EnsemblPlants" id="Zm00001eb075770_T001">
    <property type="protein sequence ID" value="Zm00001eb075770_P001"/>
    <property type="gene ID" value="Zm00001eb075770"/>
</dbReference>
<dbReference type="Proteomes" id="UP000007305">
    <property type="component" value="Chromosome 2"/>
</dbReference>
<organism evidence="2 3">
    <name type="scientific">Zea mays</name>
    <name type="common">Maize</name>
    <dbReference type="NCBI Taxonomy" id="4577"/>
    <lineage>
        <taxon>Eukaryota</taxon>
        <taxon>Viridiplantae</taxon>
        <taxon>Streptophyta</taxon>
        <taxon>Embryophyta</taxon>
        <taxon>Tracheophyta</taxon>
        <taxon>Spermatophyta</taxon>
        <taxon>Magnoliopsida</taxon>
        <taxon>Liliopsida</taxon>
        <taxon>Poales</taxon>
        <taxon>Poaceae</taxon>
        <taxon>PACMAD clade</taxon>
        <taxon>Panicoideae</taxon>
        <taxon>Andropogonodae</taxon>
        <taxon>Andropogoneae</taxon>
        <taxon>Tripsacinae</taxon>
        <taxon>Zea</taxon>
    </lineage>
</organism>
<keyword evidence="3" id="KW-1185">Reference proteome</keyword>
<protein>
    <submittedName>
        <fullName evidence="2">Uncharacterized protein</fullName>
    </submittedName>
</protein>